<dbReference type="InterPro" id="IPR011335">
    <property type="entry name" value="Restrct_endonuc-II-like"/>
</dbReference>
<evidence type="ECO:0000256" key="3">
    <source>
        <dbReference type="ARBA" id="ARBA00022763"/>
    </source>
</evidence>
<keyword evidence="6" id="KW-0067">ATP-binding</keyword>
<feature type="domain" description="PD-(D/E)XK endonuclease-like" evidence="9">
    <location>
        <begin position="727"/>
        <end position="1022"/>
    </location>
</feature>
<accession>A0A9E7PK42</accession>
<protein>
    <submittedName>
        <fullName evidence="10">PD-(D/E)XK nuclease family protein</fullName>
    </submittedName>
</protein>
<keyword evidence="4" id="KW-0378">Hydrolase</keyword>
<evidence type="ECO:0000313" key="10">
    <source>
        <dbReference type="EMBL" id="UUX91493.1"/>
    </source>
</evidence>
<dbReference type="GeneID" id="74307819"/>
<dbReference type="GO" id="GO:0005524">
    <property type="term" value="F:ATP binding"/>
    <property type="evidence" value="ECO:0007669"/>
    <property type="project" value="UniProtKB-KW"/>
</dbReference>
<keyword evidence="11" id="KW-1185">Reference proteome</keyword>
<evidence type="ECO:0000256" key="1">
    <source>
        <dbReference type="ARBA" id="ARBA00022722"/>
    </source>
</evidence>
<evidence type="ECO:0000256" key="4">
    <source>
        <dbReference type="ARBA" id="ARBA00022801"/>
    </source>
</evidence>
<dbReference type="KEGG" id="mend:L6E24_08915"/>
<evidence type="ECO:0000256" key="2">
    <source>
        <dbReference type="ARBA" id="ARBA00022741"/>
    </source>
</evidence>
<keyword evidence="2" id="KW-0547">Nucleotide-binding</keyword>
<evidence type="ECO:0000256" key="7">
    <source>
        <dbReference type="ARBA" id="ARBA00023125"/>
    </source>
</evidence>
<dbReference type="RefSeq" id="WP_257741645.1">
    <property type="nucleotide sequence ID" value="NZ_CP096115.1"/>
</dbReference>
<dbReference type="EMBL" id="CP096115">
    <property type="protein sequence ID" value="UUX91493.1"/>
    <property type="molecule type" value="Genomic_DNA"/>
</dbReference>
<gene>
    <name evidence="10" type="ORF">L6E24_08915</name>
</gene>
<dbReference type="SUPFAM" id="SSF52980">
    <property type="entry name" value="Restriction endonuclease-like"/>
    <property type="match status" value="1"/>
</dbReference>
<evidence type="ECO:0000256" key="8">
    <source>
        <dbReference type="ARBA" id="ARBA00023204"/>
    </source>
</evidence>
<proteinExistence type="predicted"/>
<dbReference type="AlphaFoldDB" id="A0A9E7PK42"/>
<dbReference type="PANTHER" id="PTHR30591">
    <property type="entry name" value="RECBCD ENZYME SUBUNIT RECC"/>
    <property type="match status" value="1"/>
</dbReference>
<dbReference type="Pfam" id="PF12705">
    <property type="entry name" value="PDDEXK_1"/>
    <property type="match status" value="1"/>
</dbReference>
<keyword evidence="3" id="KW-0227">DNA damage</keyword>
<keyword evidence="8" id="KW-0234">DNA repair</keyword>
<evidence type="ECO:0000259" key="9">
    <source>
        <dbReference type="Pfam" id="PF12705"/>
    </source>
</evidence>
<dbReference type="GO" id="GO:0003677">
    <property type="term" value="F:DNA binding"/>
    <property type="evidence" value="ECO:0007669"/>
    <property type="project" value="UniProtKB-KW"/>
</dbReference>
<sequence length="1047" mass="114902">MGDGSLIKVPPGWDCSVVIDEFVESYARNPFGTYLLLPTSRLSEDLRRNIARKGVAVISDNVTTPEVFASGIVSQYGGGLRLLSDEEAKLVLSGVVRKDRDALKVLSRTGEYSARILNDLYSLFGEFDGRMRESVSDGMPNSARIKVLERIRSAYERELSDNGSVAPSGVYKAACRSAENFCRERRPVFFVYGIFSPSESFKGFINGLISCGADVRYYLPYYDNGSVFSDRGEWLSLPEKAPAGSDSIDTGIKVPYADLFSGNPVATPGVQTVYGRFPSFQLEAEAIAGTVASLIRRGVSPGKIAVALPDLAGGTTLLSGVFSDFSVPFSSSATLSLGRYPVVHAAMLPLEVVLGDFKRDTIYELLSSPYFTHEYDPHLIEAAAKKAMIEGGFGDWSKLAGLYRMRLEKISTDEERDLKERLRAEGELKYAEVLAEFAASYPEILKEADVKDTISGHIRRYRDILSKLRFGVSPDAGCAEDDIRYGEYLAGLFDRLSSGNGGDSGDEITFKEFAGFLYSSVAGMRVPFVRERDKVQITGMQELLGADFDYLFLAGLTGGKIPVLPGLFPYLTEKEEQILWPKKKRDKISREKLSFIYALIAAGKGLYLSCHDDDSGSPAIPSQFLQVFLDSCPADEWEASDGAVSVLQSVKDAGRMISGGCFTPVFCPDLFVLSENSGLLSPASLAGRINTESFCRTGDYDSAYDGILEDADIIGDIGGRFGPEKAFSPTALETYAVCPFRFYLSSVLGLERIEEADVTLSASERGSIIHDILFRFYTEWMKENSRAPGECDIPAAKDLILSLTDEVTGEFRRNTPAWNAMLSELTGDTGFGTGIMERFLEEEASFADSEFVPALFEASFGTDKPGISSEPAKLVSVSGDEIRVRGFVDRIDETADGRFAITDYKTGSHPKLKDIVDGKALQLPLYLKAYESFSEKRGVGGFYYTVKRKEVSRKAEIYDESESDLFSSFKKSRSKDALFADIVDDSVSYACSYAKKIRLGIFSPASEAGVCPDYCDFKFVCRYSDFRILSQSDSAADSAGDEGVHRC</sequence>
<dbReference type="GO" id="GO:0006310">
    <property type="term" value="P:DNA recombination"/>
    <property type="evidence" value="ECO:0007669"/>
    <property type="project" value="TreeGrafter"/>
</dbReference>
<organism evidence="10 11">
    <name type="scientific">Methanoplanus endosymbiosus</name>
    <dbReference type="NCBI Taxonomy" id="33865"/>
    <lineage>
        <taxon>Archaea</taxon>
        <taxon>Methanobacteriati</taxon>
        <taxon>Methanobacteriota</taxon>
        <taxon>Stenosarchaea group</taxon>
        <taxon>Methanomicrobia</taxon>
        <taxon>Methanomicrobiales</taxon>
        <taxon>Methanomicrobiaceae</taxon>
        <taxon>Methanoplanus</taxon>
    </lineage>
</organism>
<dbReference type="InterPro" id="IPR027417">
    <property type="entry name" value="P-loop_NTPase"/>
</dbReference>
<dbReference type="GO" id="GO:0006281">
    <property type="term" value="P:DNA repair"/>
    <property type="evidence" value="ECO:0007669"/>
    <property type="project" value="UniProtKB-KW"/>
</dbReference>
<keyword evidence="1" id="KW-0540">Nuclease</keyword>
<dbReference type="InterPro" id="IPR038726">
    <property type="entry name" value="PDDEXK_AddAB-type"/>
</dbReference>
<dbReference type="Proteomes" id="UP001060368">
    <property type="component" value="Chromosome"/>
</dbReference>
<evidence type="ECO:0000256" key="6">
    <source>
        <dbReference type="ARBA" id="ARBA00022840"/>
    </source>
</evidence>
<keyword evidence="5" id="KW-0269">Exonuclease</keyword>
<dbReference type="Gene3D" id="3.40.50.300">
    <property type="entry name" value="P-loop containing nucleotide triphosphate hydrolases"/>
    <property type="match status" value="1"/>
</dbReference>
<dbReference type="Gene3D" id="3.90.320.10">
    <property type="match status" value="1"/>
</dbReference>
<reference evidence="10" key="1">
    <citation type="submission" date="2022-04" db="EMBL/GenBank/DDBJ databases">
        <title>Complete genome of Methanoplanus endosymbiosus DSM 3599.</title>
        <authorList>
            <person name="Chen S.-C."/>
            <person name="You Y.-T."/>
            <person name="Zhou Y.-Z."/>
            <person name="Lai M.-C."/>
        </authorList>
    </citation>
    <scope>NUCLEOTIDE SEQUENCE</scope>
    <source>
        <strain evidence="10">DSM 3599</strain>
    </source>
</reference>
<dbReference type="PANTHER" id="PTHR30591:SF1">
    <property type="entry name" value="RECBCD ENZYME SUBUNIT RECC"/>
    <property type="match status" value="1"/>
</dbReference>
<dbReference type="InterPro" id="IPR011604">
    <property type="entry name" value="PDDEXK-like_dom_sf"/>
</dbReference>
<dbReference type="GO" id="GO:0004527">
    <property type="term" value="F:exonuclease activity"/>
    <property type="evidence" value="ECO:0007669"/>
    <property type="project" value="UniProtKB-KW"/>
</dbReference>
<name>A0A9E7PK42_9EURY</name>
<keyword evidence="7" id="KW-0238">DNA-binding</keyword>
<dbReference type="SUPFAM" id="SSF52540">
    <property type="entry name" value="P-loop containing nucleoside triphosphate hydrolases"/>
    <property type="match status" value="1"/>
</dbReference>
<evidence type="ECO:0000313" key="11">
    <source>
        <dbReference type="Proteomes" id="UP001060368"/>
    </source>
</evidence>
<evidence type="ECO:0000256" key="5">
    <source>
        <dbReference type="ARBA" id="ARBA00022839"/>
    </source>
</evidence>